<dbReference type="Pfam" id="PF13385">
    <property type="entry name" value="Laminin_G_3"/>
    <property type="match status" value="1"/>
</dbReference>
<evidence type="ECO:0000256" key="2">
    <source>
        <dbReference type="ARBA" id="ARBA00022729"/>
    </source>
</evidence>
<feature type="compositionally biased region" description="Basic and acidic residues" evidence="7">
    <location>
        <begin position="1803"/>
        <end position="1827"/>
    </location>
</feature>
<name>A0ABT3DP11_9BACI</name>
<dbReference type="Gene3D" id="2.60.120.260">
    <property type="entry name" value="Galactose-binding domain-like"/>
    <property type="match status" value="2"/>
</dbReference>
<accession>A0ABT3DP11</accession>
<dbReference type="SMART" id="SM00560">
    <property type="entry name" value="LamGL"/>
    <property type="match status" value="1"/>
</dbReference>
<dbReference type="Proteomes" id="UP001526147">
    <property type="component" value="Unassembled WGS sequence"/>
</dbReference>
<dbReference type="PANTHER" id="PTHR42800">
    <property type="entry name" value="EXOINULINASE INUD (AFU_ORTHOLOGUE AFUA_5G00480)"/>
    <property type="match status" value="1"/>
</dbReference>
<keyword evidence="4" id="KW-1015">Disulfide bond</keyword>
<proteinExistence type="inferred from homology"/>
<keyword evidence="10" id="KW-1185">Reference proteome</keyword>
<dbReference type="EMBL" id="JAOYEY010000051">
    <property type="protein sequence ID" value="MCV9888767.1"/>
    <property type="molecule type" value="Genomic_DNA"/>
</dbReference>
<organism evidence="9 10">
    <name type="scientific">Metabacillus halosaccharovorans</name>
    <dbReference type="NCBI Taxonomy" id="930124"/>
    <lineage>
        <taxon>Bacteria</taxon>
        <taxon>Bacillati</taxon>
        <taxon>Bacillota</taxon>
        <taxon>Bacilli</taxon>
        <taxon>Bacillales</taxon>
        <taxon>Bacillaceae</taxon>
        <taxon>Metabacillus</taxon>
    </lineage>
</organism>
<dbReference type="Gene3D" id="2.115.10.20">
    <property type="entry name" value="Glycosyl hydrolase domain, family 43"/>
    <property type="match status" value="2"/>
</dbReference>
<dbReference type="InterPro" id="IPR006558">
    <property type="entry name" value="LamG-like"/>
</dbReference>
<evidence type="ECO:0000256" key="5">
    <source>
        <dbReference type="ARBA" id="ARBA00023295"/>
    </source>
</evidence>
<comment type="caution">
    <text evidence="9">The sequence shown here is derived from an EMBL/GenBank/DDBJ whole genome shotgun (WGS) entry which is preliminary data.</text>
</comment>
<dbReference type="PANTHER" id="PTHR42800:SF1">
    <property type="entry name" value="EXOINULINASE INUD (AFU_ORTHOLOGUE AFUA_5G00480)"/>
    <property type="match status" value="1"/>
</dbReference>
<dbReference type="Gene3D" id="2.60.120.200">
    <property type="match status" value="1"/>
</dbReference>
<dbReference type="RefSeq" id="WP_264144802.1">
    <property type="nucleotide sequence ID" value="NZ_JAOYEY010000051.1"/>
</dbReference>
<dbReference type="SUPFAM" id="SSF75005">
    <property type="entry name" value="Arabinanase/levansucrase/invertase"/>
    <property type="match status" value="2"/>
</dbReference>
<dbReference type="InterPro" id="IPR013148">
    <property type="entry name" value="Glyco_hydro_32_N"/>
</dbReference>
<dbReference type="InterPro" id="IPR013189">
    <property type="entry name" value="Glyco_hydro_32_C"/>
</dbReference>
<dbReference type="InterPro" id="IPR018053">
    <property type="entry name" value="Glyco_hydro_32_AS"/>
</dbReference>
<comment type="similarity">
    <text evidence="1">Belongs to the glycosyl hydrolase 32 family.</text>
</comment>
<dbReference type="InterPro" id="IPR023296">
    <property type="entry name" value="Glyco_hydro_beta-prop_sf"/>
</dbReference>
<evidence type="ECO:0000259" key="8">
    <source>
        <dbReference type="SMART" id="SM00560"/>
    </source>
</evidence>
<evidence type="ECO:0000256" key="7">
    <source>
        <dbReference type="SAM" id="MobiDB-lite"/>
    </source>
</evidence>
<evidence type="ECO:0000256" key="4">
    <source>
        <dbReference type="ARBA" id="ARBA00023157"/>
    </source>
</evidence>
<feature type="coiled-coil region" evidence="6">
    <location>
        <begin position="376"/>
        <end position="412"/>
    </location>
</feature>
<evidence type="ECO:0000256" key="1">
    <source>
        <dbReference type="ARBA" id="ARBA00009902"/>
    </source>
</evidence>
<keyword evidence="2" id="KW-0732">Signal</keyword>
<feature type="domain" description="LamG-like jellyroll fold" evidence="8">
    <location>
        <begin position="944"/>
        <end position="1093"/>
    </location>
</feature>
<evidence type="ECO:0000256" key="6">
    <source>
        <dbReference type="SAM" id="Coils"/>
    </source>
</evidence>
<dbReference type="CDD" id="cd18622">
    <property type="entry name" value="GH32_Inu-like"/>
    <property type="match status" value="1"/>
</dbReference>
<gene>
    <name evidence="9" type="ORF">OIH86_24225</name>
</gene>
<sequence length="1827" mass="204494">MNQTIKKSYIHVFIAFILLIQLFIPSLGNINAASLPVANDESYRPGYHFTPMKNWMNDPNGMVYYNGEYHLFYQHNPTDKVWGPMYWGHAISKDLVNWEHYPIAIYPDENGFAWSGSAVVDENNTSGLGTDENPPMVALYTSENGGDNQHVSATYSLDNGRTWTTYEQNPIIKMPNELKASNDGSGVFRDPKVFWHDQSNQWIFVITSGKRVDFYSSSNLLEWKKAGEFSDPKAAEIGSWECPDLFELPLYDGNGNKIGSKWVLTVSINPTPTGGTGMHYYVGDFNGSIFTPDKKMDELMWADYGADFYAGVTWSDSVNSPNDSSKIWLGWMNNPGQYAGEIPTSSWRGAMSIPRELSLVEIDGEIRLKQEPVNELNQLRDTANMVEIKNQKISTENVLKDLEAEMFEIEAEFNLTDATATDLGFVVRKGESEETNISYNIKDKKLSVDRTKSGETDFDENFPAIQHTDLNVLDGILTIKLLVDRSSVEVFAEEGTAVFTNQIFPNDSSRKIELFSKGGEVTLNSLSFYPLKEATFTTNQEDFDKNSLPNTIENPNFETGDLTGWTVTGSAFRSPVTDVTNFWGGPFEHEGTFHVWGFQGAKSDDKSDLRAGIMRSSTFILDGNGQIDFLVGGGQDINNLYVALVNASTGEELMKATGANTEKYRRVKWDASEYKGEALYIKVVDHHSGGFGHINVDDFHVLNEEEVIGNTLINPGFETGDLTGWIATGNAFEGTVSNQGTYWDNEVPFEHQGNYHLWGFQGAKPEEADRRTGTLTSNTFNLAGNGEISFLLGGGDEMDGTTKYDLYVALVRASDGKELFKATGPESETYKRMTWDAKEYLGENVYIKIVDQHTGEFGHINVDDFQVRNGGIIHHWTFNQSEGNTIKDKVTGENQKVEYVFSNAKYKPSSDPLWRKGIEKNGLLFDGYSTYIKQAAPQSIQPSDAMTIEAWVAPRSYEWGDLGQLSAIVNQHNKAQGEGYILGMGRHGKWSFQAGLNGEWKEVWAEEDKVLEKDKWSYIVATFDQEAKKMKIFLNGELAGEVATPKNATITASDKDLLIGKHNTAAILGPFTANMFNGMIDELKIHNKALTAEEVKNNYDQIIDNQKNHQLPRPDLSFDRSVYDGDRYRPQYHFLSPGHWMNEPHAPFEYNGKYHIFYQHNPQGPYWHQIHWGHAVSEDMVHWEDAPVALAPSGVSPDGVWSGSAHFDKNGDPALFFTAGDDSKTPNQMTGLATPTDVTDPMLKDWKMLSNPVTVQAPDLPAEEGKVMFGQFRDPFVWKDGDTWYQIVGSGIENIGGTALLYTSKDMKNWKYEGPFFVGDSKAYPKTGDVWELPVLLPLGEDEHGDQKYAFFINPWFKSYSEHNVKYVFHWIGSWDKENNKFIPDHEEPKLFDYGVHFTGPSGMIDENGRSILFSIAQDRRTEQQHYDAGWAHNAGLPLELSLLKNGELGIEPIKELESLRGEKVIKMKNKSLKKANKLLADVKGDMLEIILEIKGKSNEKVGIKVRQSDDSSEEISLYFDEASEKFGVDATKMSLDPDIAKTSSEGDLSLDGENLKLHIYLDRSMIEAYANGKKSITTRAYPTRADSLGIELLSESGKAKIVSMEVFEMGSAYSDNLEPAYYEEEAPKEEIPHGELVNHDFQSGDLTGWTVLEGNAFTDDHVTNKNDWGWGGPFGQATTSIDPSRYHLWGFHPDHGGDGATGVIKSDNFILGGDGQIDFLTSGGADDKLLYIALVDARTNDILMKATGHNGEAYRRVLWDASEYIGKDLYIQVVDKHTGGWGHINLDDVNVPVYKEVASEEGSTKPDKVRETLGSGEDKNQGKKKH</sequence>
<keyword evidence="6" id="KW-0175">Coiled coil</keyword>
<dbReference type="Pfam" id="PF08244">
    <property type="entry name" value="Glyco_hydro_32C"/>
    <property type="match status" value="2"/>
</dbReference>
<dbReference type="Gene3D" id="2.60.120.560">
    <property type="entry name" value="Exo-inulinase, domain 1"/>
    <property type="match status" value="2"/>
</dbReference>
<evidence type="ECO:0000256" key="3">
    <source>
        <dbReference type="ARBA" id="ARBA00022801"/>
    </source>
</evidence>
<evidence type="ECO:0000313" key="10">
    <source>
        <dbReference type="Proteomes" id="UP001526147"/>
    </source>
</evidence>
<dbReference type="SUPFAM" id="SSF49899">
    <property type="entry name" value="Concanavalin A-like lectins/glucanases"/>
    <property type="match status" value="3"/>
</dbReference>
<dbReference type="InterPro" id="IPR001362">
    <property type="entry name" value="Glyco_hydro_32"/>
</dbReference>
<dbReference type="InterPro" id="IPR013320">
    <property type="entry name" value="ConA-like_dom_sf"/>
</dbReference>
<keyword evidence="3" id="KW-0378">Hydrolase</keyword>
<dbReference type="Pfam" id="PF00251">
    <property type="entry name" value="Glyco_hydro_32N"/>
    <property type="match status" value="2"/>
</dbReference>
<keyword evidence="5" id="KW-0326">Glycosidase</keyword>
<evidence type="ECO:0000313" key="9">
    <source>
        <dbReference type="EMBL" id="MCV9888767.1"/>
    </source>
</evidence>
<protein>
    <submittedName>
        <fullName evidence="9">GH32 C-terminal domain-containing protein</fullName>
    </submittedName>
</protein>
<reference evidence="9 10" key="1">
    <citation type="submission" date="2022-10" db="EMBL/GenBank/DDBJ databases">
        <title>Draft genome assembly of moderately radiation resistant bacterium Metabacillus halosaccharovorans.</title>
        <authorList>
            <person name="Pal S."/>
            <person name="Gopinathan A."/>
        </authorList>
    </citation>
    <scope>NUCLEOTIDE SEQUENCE [LARGE SCALE GENOMIC DNA]</scope>
    <source>
        <strain evidence="9 10">VITHBRA001</strain>
    </source>
</reference>
<feature type="region of interest" description="Disordered" evidence="7">
    <location>
        <begin position="1798"/>
        <end position="1827"/>
    </location>
</feature>
<dbReference type="SMART" id="SM00640">
    <property type="entry name" value="Glyco_32"/>
    <property type="match status" value="2"/>
</dbReference>
<dbReference type="PROSITE" id="PS00609">
    <property type="entry name" value="GLYCOSYL_HYDROL_F32"/>
    <property type="match status" value="1"/>
</dbReference>
<dbReference type="CDD" id="cd08996">
    <property type="entry name" value="GH32_FFase"/>
    <property type="match status" value="1"/>
</dbReference>